<evidence type="ECO:0000313" key="2">
    <source>
        <dbReference type="EMBL" id="PWJ95715.1"/>
    </source>
</evidence>
<keyword evidence="1" id="KW-0472">Membrane</keyword>
<proteinExistence type="predicted"/>
<evidence type="ECO:0000313" key="3">
    <source>
        <dbReference type="Proteomes" id="UP000245921"/>
    </source>
</evidence>
<comment type="caution">
    <text evidence="2">The sequence shown here is derived from an EMBL/GenBank/DDBJ whole genome shotgun (WGS) entry which is preliminary data.</text>
</comment>
<keyword evidence="1" id="KW-1133">Transmembrane helix</keyword>
<accession>A0AA45C7Z0</accession>
<organism evidence="2 3">
    <name type="scientific">Oceanotoga teriensis</name>
    <dbReference type="NCBI Taxonomy" id="515440"/>
    <lineage>
        <taxon>Bacteria</taxon>
        <taxon>Thermotogati</taxon>
        <taxon>Thermotogota</taxon>
        <taxon>Thermotogae</taxon>
        <taxon>Petrotogales</taxon>
        <taxon>Petrotogaceae</taxon>
        <taxon>Oceanotoga</taxon>
    </lineage>
</organism>
<dbReference type="Proteomes" id="UP000245921">
    <property type="component" value="Unassembled WGS sequence"/>
</dbReference>
<keyword evidence="3" id="KW-1185">Reference proteome</keyword>
<sequence length="185" mass="22170">MEFILVFVLTCTIILLIFSLLFLIRKLNRISLPISKPTVFFKKVMNYSNSNEEFYLINFSDMDIYEITIFYIDENSIKFHFLNEMPSLLKAENFQNILKNKTLLTIEKTALNWIEEKTKNYFKINITDNKENFLFTLKKYYKDINFKKITFKKNFLYCIIKDPNDKSYILFAKSDDISGNTIKFL</sequence>
<dbReference type="RefSeq" id="WP_109604243.1">
    <property type="nucleotide sequence ID" value="NZ_JAMHJO010000008.1"/>
</dbReference>
<name>A0AA45C7Z0_9BACT</name>
<evidence type="ECO:0000256" key="1">
    <source>
        <dbReference type="SAM" id="Phobius"/>
    </source>
</evidence>
<feature type="transmembrane region" description="Helical" evidence="1">
    <location>
        <begin position="6"/>
        <end position="24"/>
    </location>
</feature>
<dbReference type="AlphaFoldDB" id="A0AA45C7Z0"/>
<protein>
    <submittedName>
        <fullName evidence="2">Uncharacterized protein</fullName>
    </submittedName>
</protein>
<keyword evidence="1" id="KW-0812">Transmembrane</keyword>
<reference evidence="2 3" key="1">
    <citation type="submission" date="2018-05" db="EMBL/GenBank/DDBJ databases">
        <title>Genomic Encyclopedia of Type Strains, Phase IV (KMG-IV): sequencing the most valuable type-strain genomes for metagenomic binning, comparative biology and taxonomic classification.</title>
        <authorList>
            <person name="Goeker M."/>
        </authorList>
    </citation>
    <scope>NUCLEOTIDE SEQUENCE [LARGE SCALE GENOMIC DNA]</scope>
    <source>
        <strain evidence="2 3">DSM 24906</strain>
    </source>
</reference>
<gene>
    <name evidence="2" type="ORF">C7380_104134</name>
</gene>
<dbReference type="EMBL" id="QGGI01000004">
    <property type="protein sequence ID" value="PWJ95715.1"/>
    <property type="molecule type" value="Genomic_DNA"/>
</dbReference>